<accession>A0A1B0GBD8</accession>
<dbReference type="EnsemblMetazoa" id="GMOY010620-RA">
    <property type="protein sequence ID" value="GMOY010620-PA"/>
    <property type="gene ID" value="GMOY010620"/>
</dbReference>
<reference evidence="2" key="1">
    <citation type="submission" date="2020-05" db="UniProtKB">
        <authorList>
            <consortium name="EnsemblMetazoa"/>
        </authorList>
    </citation>
    <scope>IDENTIFICATION</scope>
    <source>
        <strain evidence="2">Yale</strain>
    </source>
</reference>
<name>A0A1B0GBD8_GLOMM</name>
<organism evidence="2 3">
    <name type="scientific">Glossina morsitans morsitans</name>
    <name type="common">Savannah tsetse fly</name>
    <dbReference type="NCBI Taxonomy" id="37546"/>
    <lineage>
        <taxon>Eukaryota</taxon>
        <taxon>Metazoa</taxon>
        <taxon>Ecdysozoa</taxon>
        <taxon>Arthropoda</taxon>
        <taxon>Hexapoda</taxon>
        <taxon>Insecta</taxon>
        <taxon>Pterygota</taxon>
        <taxon>Neoptera</taxon>
        <taxon>Endopterygota</taxon>
        <taxon>Diptera</taxon>
        <taxon>Brachycera</taxon>
        <taxon>Muscomorpha</taxon>
        <taxon>Hippoboscoidea</taxon>
        <taxon>Glossinidae</taxon>
        <taxon>Glossina</taxon>
    </lineage>
</organism>
<evidence type="ECO:0000313" key="3">
    <source>
        <dbReference type="Proteomes" id="UP000092444"/>
    </source>
</evidence>
<dbReference type="AlphaFoldDB" id="A0A1B0GBD8"/>
<evidence type="ECO:0000313" key="2">
    <source>
        <dbReference type="EnsemblMetazoa" id="GMOY010620-PA"/>
    </source>
</evidence>
<protein>
    <submittedName>
        <fullName evidence="2">Uncharacterized protein</fullName>
    </submittedName>
</protein>
<feature type="region of interest" description="Disordered" evidence="1">
    <location>
        <begin position="1"/>
        <end position="20"/>
    </location>
</feature>
<dbReference type="VEuPathDB" id="VectorBase:GMOY010620"/>
<proteinExistence type="predicted"/>
<evidence type="ECO:0000256" key="1">
    <source>
        <dbReference type="SAM" id="MobiDB-lite"/>
    </source>
</evidence>
<dbReference type="EMBL" id="CCAG010013989">
    <property type="status" value="NOT_ANNOTATED_CDS"/>
    <property type="molecule type" value="Genomic_DNA"/>
</dbReference>
<dbReference type="Proteomes" id="UP000092444">
    <property type="component" value="Unassembled WGS sequence"/>
</dbReference>
<feature type="region of interest" description="Disordered" evidence="1">
    <location>
        <begin position="40"/>
        <end position="71"/>
    </location>
</feature>
<sequence>MSNSNHKKCLHNENPNGNTSSALKCPINIASDYLNVNRLNAGGSASSAPGLGEPGSSPNMEAMREWCSSKG</sequence>
<feature type="compositionally biased region" description="Low complexity" evidence="1">
    <location>
        <begin position="41"/>
        <end position="58"/>
    </location>
</feature>
<keyword evidence="3" id="KW-1185">Reference proteome</keyword>